<organism evidence="1 2">
    <name type="scientific">Desulfobotulus mexicanus</name>
    <dbReference type="NCBI Taxonomy" id="2586642"/>
    <lineage>
        <taxon>Bacteria</taxon>
        <taxon>Pseudomonadati</taxon>
        <taxon>Thermodesulfobacteriota</taxon>
        <taxon>Desulfobacteria</taxon>
        <taxon>Desulfobacterales</taxon>
        <taxon>Desulfobacteraceae</taxon>
        <taxon>Desulfobotulus</taxon>
    </lineage>
</organism>
<evidence type="ECO:0000313" key="2">
    <source>
        <dbReference type="Proteomes" id="UP000321899"/>
    </source>
</evidence>
<name>A0A5S5MET2_9BACT</name>
<keyword evidence="2" id="KW-1185">Reference proteome</keyword>
<dbReference type="NCBIfam" id="NF038038">
    <property type="entry name" value="cytoc_DsrJ"/>
    <property type="match status" value="1"/>
</dbReference>
<gene>
    <name evidence="1" type="ORF">FIM25_11495</name>
</gene>
<dbReference type="OrthoDB" id="9790557at2"/>
<dbReference type="AlphaFoldDB" id="A0A5S5MET2"/>
<protein>
    <submittedName>
        <fullName evidence="1">Menaquinol oxidoreductase</fullName>
    </submittedName>
</protein>
<dbReference type="EMBL" id="VDMB01000014">
    <property type="protein sequence ID" value="TYT74200.1"/>
    <property type="molecule type" value="Genomic_DNA"/>
</dbReference>
<dbReference type="InterPro" id="IPR036280">
    <property type="entry name" value="Multihaem_cyt_sf"/>
</dbReference>
<comment type="caution">
    <text evidence="1">The sequence shown here is derived from an EMBL/GenBank/DDBJ whole genome shotgun (WGS) entry which is preliminary data.</text>
</comment>
<dbReference type="Proteomes" id="UP000321899">
    <property type="component" value="Unassembled WGS sequence"/>
</dbReference>
<dbReference type="RefSeq" id="WP_139449429.1">
    <property type="nucleotide sequence ID" value="NZ_VDMB01000014.1"/>
</dbReference>
<sequence length="133" mass="14495">MSDKLKVLAGLLVLAVLITLPFWLNAGKSGAAPEIVIAEAAKKAGNCVESKEWMAANHMALLDKWRDVVVREGKHVYVSESGQEFNMSLSSGENSCLGCHTSTAEFCDSCHDYTGVGTLYCWECHIDPSKENK</sequence>
<proteinExistence type="predicted"/>
<dbReference type="InterPro" id="IPR047668">
    <property type="entry name" value="DsrJ"/>
</dbReference>
<reference evidence="1 2" key="1">
    <citation type="submission" date="2019-06" db="EMBL/GenBank/DDBJ databases">
        <title>Desulfobotulus mexicanus sp. nov., a novel sulfate-reducing bacterium isolated from the sediment of an alkaline crater lake in Mexico.</title>
        <authorList>
            <person name="Hirschler-Rea A."/>
        </authorList>
    </citation>
    <scope>NUCLEOTIDE SEQUENCE [LARGE SCALE GENOMIC DNA]</scope>
    <source>
        <strain evidence="1 2">PAR22N</strain>
    </source>
</reference>
<dbReference type="SUPFAM" id="SSF48695">
    <property type="entry name" value="Multiheme cytochromes"/>
    <property type="match status" value="1"/>
</dbReference>
<accession>A0A5S5MET2</accession>
<evidence type="ECO:0000313" key="1">
    <source>
        <dbReference type="EMBL" id="TYT74200.1"/>
    </source>
</evidence>